<dbReference type="InterPro" id="IPR029058">
    <property type="entry name" value="AB_hydrolase_fold"/>
</dbReference>
<feature type="non-terminal residue" evidence="2">
    <location>
        <position position="1"/>
    </location>
</feature>
<dbReference type="Proteomes" id="UP000265520">
    <property type="component" value="Unassembled WGS sequence"/>
</dbReference>
<keyword evidence="3" id="KW-1185">Reference proteome</keyword>
<dbReference type="PANTHER" id="PTHR17630">
    <property type="entry name" value="DIENELACTONE HYDROLASE"/>
    <property type="match status" value="1"/>
</dbReference>
<dbReference type="InterPro" id="IPR002925">
    <property type="entry name" value="Dienelactn_hydro"/>
</dbReference>
<proteinExistence type="predicted"/>
<dbReference type="EMBL" id="LXQA010104374">
    <property type="protein sequence ID" value="MCI17206.1"/>
    <property type="molecule type" value="Genomic_DNA"/>
</dbReference>
<dbReference type="AlphaFoldDB" id="A0A392Q0U3"/>
<dbReference type="SUPFAM" id="SSF53474">
    <property type="entry name" value="alpha/beta-Hydrolases"/>
    <property type="match status" value="1"/>
</dbReference>
<evidence type="ECO:0000313" key="3">
    <source>
        <dbReference type="Proteomes" id="UP000265520"/>
    </source>
</evidence>
<accession>A0A392Q0U3</accession>
<protein>
    <submittedName>
        <fullName evidence="2">Endo-13-14-beta-D-glucanase-like protein</fullName>
    </submittedName>
</protein>
<dbReference type="Gene3D" id="3.40.50.1820">
    <property type="entry name" value="alpha/beta hydrolase"/>
    <property type="match status" value="1"/>
</dbReference>
<dbReference type="Pfam" id="PF01738">
    <property type="entry name" value="DLH"/>
    <property type="match status" value="1"/>
</dbReference>
<reference evidence="2 3" key="1">
    <citation type="journal article" date="2018" name="Front. Plant Sci.">
        <title>Red Clover (Trifolium pratense) and Zigzag Clover (T. medium) - A Picture of Genomic Similarities and Differences.</title>
        <authorList>
            <person name="Dluhosova J."/>
            <person name="Istvanek J."/>
            <person name="Nedelnik J."/>
            <person name="Repkova J."/>
        </authorList>
    </citation>
    <scope>NUCLEOTIDE SEQUENCE [LARGE SCALE GENOMIC DNA]</scope>
    <source>
        <strain evidence="3">cv. 10/8</strain>
        <tissue evidence="2">Leaf</tissue>
    </source>
</reference>
<dbReference type="GO" id="GO:0016787">
    <property type="term" value="F:hydrolase activity"/>
    <property type="evidence" value="ECO:0007669"/>
    <property type="project" value="InterPro"/>
</dbReference>
<name>A0A392Q0U3_9FABA</name>
<feature type="domain" description="Dienelactone hydrolase" evidence="1">
    <location>
        <begin position="5"/>
        <end position="82"/>
    </location>
</feature>
<evidence type="ECO:0000259" key="1">
    <source>
        <dbReference type="Pfam" id="PF01738"/>
    </source>
</evidence>
<organism evidence="2 3">
    <name type="scientific">Trifolium medium</name>
    <dbReference type="NCBI Taxonomy" id="97028"/>
    <lineage>
        <taxon>Eukaryota</taxon>
        <taxon>Viridiplantae</taxon>
        <taxon>Streptophyta</taxon>
        <taxon>Embryophyta</taxon>
        <taxon>Tracheophyta</taxon>
        <taxon>Spermatophyta</taxon>
        <taxon>Magnoliopsida</taxon>
        <taxon>eudicotyledons</taxon>
        <taxon>Gunneridae</taxon>
        <taxon>Pentapetalae</taxon>
        <taxon>rosids</taxon>
        <taxon>fabids</taxon>
        <taxon>Fabales</taxon>
        <taxon>Fabaceae</taxon>
        <taxon>Papilionoideae</taxon>
        <taxon>50 kb inversion clade</taxon>
        <taxon>NPAAA clade</taxon>
        <taxon>Hologalegina</taxon>
        <taxon>IRL clade</taxon>
        <taxon>Trifolieae</taxon>
        <taxon>Trifolium</taxon>
    </lineage>
</organism>
<dbReference type="PANTHER" id="PTHR17630:SF96">
    <property type="entry name" value="ENDO-1,3-1,4-BETA-D-GLUCANASE-LIKE PROTEIN"/>
    <property type="match status" value="1"/>
</dbReference>
<comment type="caution">
    <text evidence="2">The sequence shown here is derived from an EMBL/GenBank/DDBJ whole genome shotgun (WGS) entry which is preliminary data.</text>
</comment>
<evidence type="ECO:0000313" key="2">
    <source>
        <dbReference type="EMBL" id="MCI17206.1"/>
    </source>
</evidence>
<sequence length="91" mass="10096">FEAPNLRKLADKVAATGYYVVVPDFLHGDPFTPENANRPLPIWLKDHQPNEAFEDAKPVIEALKHKGVLSIGAASFCWGGEFPIPTYLHPI</sequence>